<dbReference type="SUPFAM" id="SSF48056">
    <property type="entry name" value="Di-copper centre-containing domain"/>
    <property type="match status" value="1"/>
</dbReference>
<dbReference type="PANTHER" id="PTHR11474">
    <property type="entry name" value="TYROSINASE FAMILY MEMBER"/>
    <property type="match status" value="1"/>
</dbReference>
<dbReference type="Proteomes" id="UP000490939">
    <property type="component" value="Unassembled WGS sequence"/>
</dbReference>
<evidence type="ECO:0000313" key="7">
    <source>
        <dbReference type="EMBL" id="KAE9984977.1"/>
    </source>
</evidence>
<dbReference type="EMBL" id="WNWQ01000659">
    <property type="protein sequence ID" value="KAE9964858.1"/>
    <property type="molecule type" value="Genomic_DNA"/>
</dbReference>
<evidence type="ECO:0000313" key="8">
    <source>
        <dbReference type="Proteomes" id="UP000447873"/>
    </source>
</evidence>
<dbReference type="OrthoDB" id="6132182at2759"/>
<proteinExistence type="predicted"/>
<evidence type="ECO:0000313" key="9">
    <source>
        <dbReference type="Proteomes" id="UP000490939"/>
    </source>
</evidence>
<evidence type="ECO:0000313" key="5">
    <source>
        <dbReference type="EMBL" id="KAE9964858.1"/>
    </source>
</evidence>
<dbReference type="EMBL" id="WNWS01000215">
    <property type="protein sequence ID" value="KAE9974579.1"/>
    <property type="molecule type" value="Genomic_DNA"/>
</dbReference>
<feature type="signal peptide" evidence="3">
    <location>
        <begin position="1"/>
        <end position="18"/>
    </location>
</feature>
<dbReference type="Gene3D" id="1.10.1280.10">
    <property type="entry name" value="Di-copper center containing domain from catechol oxidase"/>
    <property type="match status" value="1"/>
</dbReference>
<keyword evidence="2" id="KW-0186">Copper</keyword>
<evidence type="ECO:0000256" key="3">
    <source>
        <dbReference type="SAM" id="SignalP"/>
    </source>
</evidence>
<keyword evidence="9" id="KW-1185">Reference proteome</keyword>
<dbReference type="Proteomes" id="UP000447873">
    <property type="component" value="Unassembled WGS sequence"/>
</dbReference>
<feature type="domain" description="Tyrosinase copper-binding" evidence="4">
    <location>
        <begin position="64"/>
        <end position="283"/>
    </location>
</feature>
<dbReference type="PRINTS" id="PR00092">
    <property type="entry name" value="TYROSINASE"/>
</dbReference>
<accession>A0A8H3V839</accession>
<evidence type="ECO:0000256" key="1">
    <source>
        <dbReference type="ARBA" id="ARBA00022723"/>
    </source>
</evidence>
<feature type="chain" id="PRO_5044690794" description="Tyrosinase copper-binding domain-containing protein" evidence="3">
    <location>
        <begin position="19"/>
        <end position="346"/>
    </location>
</feature>
<dbReference type="GO" id="GO:0046872">
    <property type="term" value="F:metal ion binding"/>
    <property type="evidence" value="ECO:0007669"/>
    <property type="project" value="UniProtKB-KW"/>
</dbReference>
<evidence type="ECO:0000259" key="4">
    <source>
        <dbReference type="Pfam" id="PF00264"/>
    </source>
</evidence>
<evidence type="ECO:0000256" key="2">
    <source>
        <dbReference type="ARBA" id="ARBA00023008"/>
    </source>
</evidence>
<keyword evidence="1" id="KW-0479">Metal-binding</keyword>
<dbReference type="InterPro" id="IPR050316">
    <property type="entry name" value="Tyrosinase/Hemocyanin"/>
</dbReference>
<protein>
    <recommendedName>
        <fullName evidence="4">Tyrosinase copper-binding domain-containing protein</fullName>
    </recommendedName>
</protein>
<dbReference type="InterPro" id="IPR002227">
    <property type="entry name" value="Tyrosinase_Cu-bd"/>
</dbReference>
<organism evidence="7 9">
    <name type="scientific">Venturia inaequalis</name>
    <name type="common">Apple scab fungus</name>
    <dbReference type="NCBI Taxonomy" id="5025"/>
    <lineage>
        <taxon>Eukaryota</taxon>
        <taxon>Fungi</taxon>
        <taxon>Dikarya</taxon>
        <taxon>Ascomycota</taxon>
        <taxon>Pezizomycotina</taxon>
        <taxon>Dothideomycetes</taxon>
        <taxon>Pleosporomycetidae</taxon>
        <taxon>Venturiales</taxon>
        <taxon>Venturiaceae</taxon>
        <taxon>Venturia</taxon>
    </lineage>
</organism>
<dbReference type="InterPro" id="IPR008922">
    <property type="entry name" value="Di-copper_centre_dom_sf"/>
</dbReference>
<dbReference type="EMBL" id="WNWR01000285">
    <property type="protein sequence ID" value="KAE9984977.1"/>
    <property type="molecule type" value="Genomic_DNA"/>
</dbReference>
<gene>
    <name evidence="5" type="ORF">BLS_008014</name>
    <name evidence="7" type="ORF">EG327_004850</name>
    <name evidence="6" type="ORF">EG328_003752</name>
</gene>
<dbReference type="Proteomes" id="UP000433883">
    <property type="component" value="Unassembled WGS sequence"/>
</dbReference>
<comment type="caution">
    <text evidence="7">The sequence shown here is derived from an EMBL/GenBank/DDBJ whole genome shotgun (WGS) entry which is preliminary data.</text>
</comment>
<dbReference type="AlphaFoldDB" id="A0A8H3V839"/>
<keyword evidence="3" id="KW-0732">Signal</keyword>
<reference evidence="7 9" key="1">
    <citation type="submission" date="2019-07" db="EMBL/GenBank/DDBJ databases">
        <title>Venturia inaequalis Genome Resource.</title>
        <authorList>
            <person name="Lichtner F.J."/>
        </authorList>
    </citation>
    <scope>NUCLEOTIDE SEQUENCE [LARGE SCALE GENOMIC DNA]</scope>
    <source>
        <strain evidence="6 8">120213</strain>
        <strain evidence="5">Bline_iso_100314</strain>
        <strain evidence="7 9">DMI_063113</strain>
    </source>
</reference>
<evidence type="ECO:0000313" key="6">
    <source>
        <dbReference type="EMBL" id="KAE9974579.1"/>
    </source>
</evidence>
<dbReference type="Pfam" id="PF00264">
    <property type="entry name" value="Tyrosinase"/>
    <property type="match status" value="1"/>
</dbReference>
<name>A0A8H3V839_VENIN</name>
<dbReference type="PANTHER" id="PTHR11474:SF126">
    <property type="entry name" value="TYROSINASE-LIKE PROTEIN TYR-1-RELATED"/>
    <property type="match status" value="1"/>
</dbReference>
<dbReference type="GO" id="GO:0016491">
    <property type="term" value="F:oxidoreductase activity"/>
    <property type="evidence" value="ECO:0007669"/>
    <property type="project" value="InterPro"/>
</dbReference>
<sequence length="346" mass="38672">MQFLVLLLLCVVATLAEAKACTKPRIRKSWLALKNTEKLEYIRAVKCLDSLPSKGNYSAAKTRRDDWTAMHILRSRPLSPTTIPGNLSTFEILPPGVHFNGIFLPWHRLYIWTFETALIEECGYKGAQPYWDWTVYTARNKLKFADSPLFDPVYGLGGNGVPSKGGCVMDGPFANLTLTLGPKYNLSATPHCLTRDFVTLAANDTYVGPEMISDVLKEKDYFDMIMAMSKTPTTSIPKKFGVHSIGHSGPGGEEADFWSSPNDPIFPVHHTNLDRVWDMWQNQSPDNLYAINGPVSMGRGFKRGPGNTTLDDVLLMSPDIWPDMTARELMDPLNRDGKGLGCFKYE</sequence>